<keyword evidence="4" id="KW-1185">Reference proteome</keyword>
<dbReference type="PANTHER" id="PTHR43364">
    <property type="entry name" value="NADH-SPECIFIC METHYLGLYOXAL REDUCTASE-RELATED"/>
    <property type="match status" value="1"/>
</dbReference>
<evidence type="ECO:0000256" key="1">
    <source>
        <dbReference type="ARBA" id="ARBA00023002"/>
    </source>
</evidence>
<evidence type="ECO:0000313" key="4">
    <source>
        <dbReference type="Proteomes" id="UP000315471"/>
    </source>
</evidence>
<dbReference type="Proteomes" id="UP000315471">
    <property type="component" value="Unassembled WGS sequence"/>
</dbReference>
<organism evidence="3 4">
    <name type="scientific">Novipirellula aureliae</name>
    <dbReference type="NCBI Taxonomy" id="2527966"/>
    <lineage>
        <taxon>Bacteria</taxon>
        <taxon>Pseudomonadati</taxon>
        <taxon>Planctomycetota</taxon>
        <taxon>Planctomycetia</taxon>
        <taxon>Pirellulales</taxon>
        <taxon>Pirellulaceae</taxon>
        <taxon>Novipirellula</taxon>
    </lineage>
</organism>
<dbReference type="EC" id="1.1.1.-" evidence="3"/>
<feature type="domain" description="NADP-dependent oxidoreductase" evidence="2">
    <location>
        <begin position="15"/>
        <end position="312"/>
    </location>
</feature>
<reference evidence="3 4" key="1">
    <citation type="submission" date="2019-02" db="EMBL/GenBank/DDBJ databases">
        <title>Deep-cultivation of Planctomycetes and their phenomic and genomic characterization uncovers novel biology.</title>
        <authorList>
            <person name="Wiegand S."/>
            <person name="Jogler M."/>
            <person name="Boedeker C."/>
            <person name="Pinto D."/>
            <person name="Vollmers J."/>
            <person name="Rivas-Marin E."/>
            <person name="Kohn T."/>
            <person name="Peeters S.H."/>
            <person name="Heuer A."/>
            <person name="Rast P."/>
            <person name="Oberbeckmann S."/>
            <person name="Bunk B."/>
            <person name="Jeske O."/>
            <person name="Meyerdierks A."/>
            <person name="Storesund J.E."/>
            <person name="Kallscheuer N."/>
            <person name="Luecker S."/>
            <person name="Lage O.M."/>
            <person name="Pohl T."/>
            <person name="Merkel B.J."/>
            <person name="Hornburger P."/>
            <person name="Mueller R.-W."/>
            <person name="Bruemmer F."/>
            <person name="Labrenz M."/>
            <person name="Spormann A.M."/>
            <person name="Op Den Camp H."/>
            <person name="Overmann J."/>
            <person name="Amann R."/>
            <person name="Jetten M.S.M."/>
            <person name="Mascher T."/>
            <person name="Medema M.H."/>
            <person name="Devos D.P."/>
            <person name="Kaster A.-K."/>
            <person name="Ovreas L."/>
            <person name="Rohde M."/>
            <person name="Galperin M.Y."/>
            <person name="Jogler C."/>
        </authorList>
    </citation>
    <scope>NUCLEOTIDE SEQUENCE [LARGE SCALE GENOMIC DNA]</scope>
    <source>
        <strain evidence="3 4">Q31b</strain>
    </source>
</reference>
<sequence length="319" mass="35800">MKTKQLGKTDLQISPIVFGGSVFGWTLDERASLAMLDDLIDRGFTTIDTADWYSRWAEGNQGGESETIIGKWMTERRNRDKVTLITKVGHDMGQGHHDLSADYLARSCEDSLRRLQTDRIDLYFSHFDDERTEPEETLRAHDKLVKEGKVRYIGASNVSAERIEESLRISQANGLASYQVVQPEYNLIAREPFESSYAPLIRKHHFGAITYFALASGFLTGKYHSESDINKSRRGGGMKRYLCDDARMKTLRSLEHVAADHQMQPAAIALAWVMANSDVTAPIASATKSKHLDAFEQAVSLDLSENDCHELVDAAAVRE</sequence>
<dbReference type="InterPro" id="IPR036812">
    <property type="entry name" value="NAD(P)_OxRdtase_dom_sf"/>
</dbReference>
<dbReference type="CDD" id="cd19081">
    <property type="entry name" value="AKR_AKR9C1"/>
    <property type="match status" value="1"/>
</dbReference>
<dbReference type="Pfam" id="PF00248">
    <property type="entry name" value="Aldo_ket_red"/>
    <property type="match status" value="1"/>
</dbReference>
<dbReference type="AlphaFoldDB" id="A0A5C6DXH9"/>
<dbReference type="Gene3D" id="3.20.20.100">
    <property type="entry name" value="NADP-dependent oxidoreductase domain"/>
    <property type="match status" value="1"/>
</dbReference>
<dbReference type="EMBL" id="SJPY01000005">
    <property type="protein sequence ID" value="TWU40091.1"/>
    <property type="molecule type" value="Genomic_DNA"/>
</dbReference>
<protein>
    <submittedName>
        <fullName evidence="3">General stress protein 69</fullName>
        <ecNumber evidence="3">1.1.1.-</ecNumber>
    </submittedName>
</protein>
<evidence type="ECO:0000259" key="2">
    <source>
        <dbReference type="Pfam" id="PF00248"/>
    </source>
</evidence>
<dbReference type="PANTHER" id="PTHR43364:SF6">
    <property type="entry name" value="OXIDOREDUCTASE-RELATED"/>
    <property type="match status" value="1"/>
</dbReference>
<dbReference type="InterPro" id="IPR050523">
    <property type="entry name" value="AKR_Detox_Biosynth"/>
</dbReference>
<dbReference type="GO" id="GO:0016491">
    <property type="term" value="F:oxidoreductase activity"/>
    <property type="evidence" value="ECO:0007669"/>
    <property type="project" value="UniProtKB-KW"/>
</dbReference>
<name>A0A5C6DXH9_9BACT</name>
<evidence type="ECO:0000313" key="3">
    <source>
        <dbReference type="EMBL" id="TWU40091.1"/>
    </source>
</evidence>
<dbReference type="InterPro" id="IPR023210">
    <property type="entry name" value="NADP_OxRdtase_dom"/>
</dbReference>
<gene>
    <name evidence="3" type="primary">yhdN_3</name>
    <name evidence="3" type="ORF">Q31b_34350</name>
</gene>
<keyword evidence="1 3" id="KW-0560">Oxidoreductase</keyword>
<accession>A0A5C6DXH9</accession>
<comment type="caution">
    <text evidence="3">The sequence shown here is derived from an EMBL/GenBank/DDBJ whole genome shotgun (WGS) entry which is preliminary data.</text>
</comment>
<dbReference type="RefSeq" id="WP_146600717.1">
    <property type="nucleotide sequence ID" value="NZ_SJPY01000005.1"/>
</dbReference>
<dbReference type="SUPFAM" id="SSF51430">
    <property type="entry name" value="NAD(P)-linked oxidoreductase"/>
    <property type="match status" value="1"/>
</dbReference>
<dbReference type="OrthoDB" id="9773828at2"/>
<dbReference type="FunFam" id="3.20.20.100:FF:000004">
    <property type="entry name" value="Oxidoreductase, aldo/keto reductase"/>
    <property type="match status" value="1"/>
</dbReference>
<proteinExistence type="predicted"/>
<dbReference type="GO" id="GO:0005829">
    <property type="term" value="C:cytosol"/>
    <property type="evidence" value="ECO:0007669"/>
    <property type="project" value="TreeGrafter"/>
</dbReference>